<proteinExistence type="predicted"/>
<organism evidence="1 2">
    <name type="scientific">Panagrolaimus sp. PS1159</name>
    <dbReference type="NCBI Taxonomy" id="55785"/>
    <lineage>
        <taxon>Eukaryota</taxon>
        <taxon>Metazoa</taxon>
        <taxon>Ecdysozoa</taxon>
        <taxon>Nematoda</taxon>
        <taxon>Chromadorea</taxon>
        <taxon>Rhabditida</taxon>
        <taxon>Tylenchina</taxon>
        <taxon>Panagrolaimomorpha</taxon>
        <taxon>Panagrolaimoidea</taxon>
        <taxon>Panagrolaimidae</taxon>
        <taxon>Panagrolaimus</taxon>
    </lineage>
</organism>
<evidence type="ECO:0000313" key="1">
    <source>
        <dbReference type="Proteomes" id="UP000887580"/>
    </source>
</evidence>
<accession>A0AC35F0P2</accession>
<protein>
    <submittedName>
        <fullName evidence="2">Uncharacterized protein</fullName>
    </submittedName>
</protein>
<reference evidence="2" key="1">
    <citation type="submission" date="2022-11" db="UniProtKB">
        <authorList>
            <consortium name="WormBaseParasite"/>
        </authorList>
    </citation>
    <scope>IDENTIFICATION</scope>
</reference>
<evidence type="ECO:0000313" key="2">
    <source>
        <dbReference type="WBParaSite" id="PS1159_v2.g11992.t1"/>
    </source>
</evidence>
<sequence>MEFNFPLNLVANLNTLTSPTKNICVLELYEALASEPKVYDEIVYEPEYIRIARQLKTELQNCSGLIHRILADVQPYKVTTYEIERSVNTLDEISKNAQYFSKKVNQISVFMPSNLPLYSFLLFGVIPSFMVKQKLIIKPNQLMRDKMIFEQLYDALNIKNLFTNIETVNSETQKFIEQYVPDSDIVFLGFLHDAEVEKIKCGGNIDMRAKIVQPTVVSDKLTEDSNLEEVFGPISFVYSYEHDDDVAIYFNDKNGTYLRNKMYVSLYGNNEYVEQRDDTHHPTHGGIGIVLYDKNVHDHEEGHKSYGGYSLGASGVFFKNDETNYQSRAMPIYVPEVVALHSEQKLFPPKSNPKEIKKAKKTKNAAIAEPFKSMIKESFGNNLVFGFMYNNAEAADLPSNVFVCVRESILEQGKAFEAKFTKLLQVEGHNFNITVIEKTELDNIAINCTAIVQTPFNEIVVDAMAGSKSAAIGDMSLLSNLTSKINKTLKGSN</sequence>
<name>A0AC35F0P2_9BILA</name>
<dbReference type="WBParaSite" id="PS1159_v2.g11992.t1">
    <property type="protein sequence ID" value="PS1159_v2.g11992.t1"/>
    <property type="gene ID" value="PS1159_v2.g11992"/>
</dbReference>
<dbReference type="Proteomes" id="UP000887580">
    <property type="component" value="Unplaced"/>
</dbReference>